<dbReference type="Proteomes" id="UP000460558">
    <property type="component" value="Unassembled WGS sequence"/>
</dbReference>
<feature type="compositionally biased region" description="Acidic residues" evidence="2">
    <location>
        <begin position="133"/>
        <end position="143"/>
    </location>
</feature>
<dbReference type="Gene3D" id="2.60.40.1240">
    <property type="match status" value="1"/>
</dbReference>
<dbReference type="InterPro" id="IPR029050">
    <property type="entry name" value="Immunoprotect_excell_Ig-like"/>
</dbReference>
<dbReference type="Pfam" id="PF11611">
    <property type="entry name" value="DUF4352"/>
    <property type="match status" value="1"/>
</dbReference>
<accession>A0ABW9P0M1</accession>
<gene>
    <name evidence="5" type="ORF">FFZ77_27170</name>
</gene>
<feature type="region of interest" description="Disordered" evidence="2">
    <location>
        <begin position="118"/>
        <end position="145"/>
    </location>
</feature>
<keyword evidence="3" id="KW-0472">Membrane</keyword>
<evidence type="ECO:0000256" key="1">
    <source>
        <dbReference type="ARBA" id="ARBA00022729"/>
    </source>
</evidence>
<organism evidence="5 6">
    <name type="scientific">Streptomyces katsurahamanus</name>
    <dbReference type="NCBI Taxonomy" id="2577098"/>
    <lineage>
        <taxon>Bacteria</taxon>
        <taxon>Bacillati</taxon>
        <taxon>Actinomycetota</taxon>
        <taxon>Actinomycetes</taxon>
        <taxon>Kitasatosporales</taxon>
        <taxon>Streptomycetaceae</taxon>
        <taxon>Streptomyces</taxon>
    </lineage>
</organism>
<evidence type="ECO:0000313" key="5">
    <source>
        <dbReference type="EMBL" id="MQS39126.1"/>
    </source>
</evidence>
<keyword evidence="6" id="KW-1185">Reference proteome</keyword>
<dbReference type="EMBL" id="VDEQ01000305">
    <property type="protein sequence ID" value="MQS39126.1"/>
    <property type="molecule type" value="Genomic_DNA"/>
</dbReference>
<keyword evidence="3" id="KW-1133">Transmembrane helix</keyword>
<proteinExistence type="predicted"/>
<evidence type="ECO:0000259" key="4">
    <source>
        <dbReference type="Pfam" id="PF11611"/>
    </source>
</evidence>
<name>A0ABW9P0M1_9ACTN</name>
<evidence type="ECO:0000256" key="2">
    <source>
        <dbReference type="SAM" id="MobiDB-lite"/>
    </source>
</evidence>
<sequence length="277" mass="28891">MSMPPSPYPAGPPMWAPEPPPPRNGLGISALVLGIVGVVFGFIPFLFWITGILGVLALIFGLIGRGRAGKGLATNRGVALSGAILGGLATAMAIGGLILTIWFVNDVAEKVEKNSREYEVPAVTDEESKAAGDEEQAAEEAAEEADKPLAFGETRKYADGVKLTVAKPAPFTPGEFAVGHEKGNVAVQLKITIVNDGKKTIDIGLAVPTVRDGKGKSAESVFDGESATDMFSGKLLPGKQAVADYTFSLSPAGAKELQMELSPGLDYEEAIWVGPVK</sequence>
<protein>
    <submittedName>
        <fullName evidence="5">DUF4352 domain-containing protein</fullName>
    </submittedName>
</protein>
<feature type="transmembrane region" description="Helical" evidence="3">
    <location>
        <begin position="83"/>
        <end position="104"/>
    </location>
</feature>
<evidence type="ECO:0000256" key="3">
    <source>
        <dbReference type="SAM" id="Phobius"/>
    </source>
</evidence>
<keyword evidence="3" id="KW-0812">Transmembrane</keyword>
<comment type="caution">
    <text evidence="5">The sequence shown here is derived from an EMBL/GenBank/DDBJ whole genome shotgun (WGS) entry which is preliminary data.</text>
</comment>
<feature type="transmembrane region" description="Helical" evidence="3">
    <location>
        <begin position="30"/>
        <end position="63"/>
    </location>
</feature>
<feature type="domain" description="DUF4352" evidence="4">
    <location>
        <begin position="181"/>
        <end position="269"/>
    </location>
</feature>
<reference evidence="5 6" key="1">
    <citation type="submission" date="2019-06" db="EMBL/GenBank/DDBJ databases">
        <title>Comparative genomics and metabolomics analyses of clavulanic acid producing Streptomyces species provides insight into specialized metabolism and evolution of beta-lactam biosynthetic gene clusters.</title>
        <authorList>
            <person name="Moore M.A."/>
            <person name="Cruz-Morales P."/>
            <person name="Barona Gomez F."/>
            <person name="Kapil T."/>
        </authorList>
    </citation>
    <scope>NUCLEOTIDE SEQUENCE [LARGE SCALE GENOMIC DNA]</scope>
    <source>
        <strain evidence="5 6">T-272</strain>
    </source>
</reference>
<dbReference type="RefSeq" id="WP_153486528.1">
    <property type="nucleotide sequence ID" value="NZ_VDEQ01000305.1"/>
</dbReference>
<keyword evidence="1" id="KW-0732">Signal</keyword>
<evidence type="ECO:0000313" key="6">
    <source>
        <dbReference type="Proteomes" id="UP000460558"/>
    </source>
</evidence>
<dbReference type="InterPro" id="IPR029051">
    <property type="entry name" value="DUF4352"/>
</dbReference>